<feature type="domain" description="DSBA-like thioredoxin" evidence="1">
    <location>
        <begin position="8"/>
        <end position="201"/>
    </location>
</feature>
<dbReference type="PANTHER" id="PTHR13887:SF41">
    <property type="entry name" value="THIOREDOXIN SUPERFAMILY PROTEIN"/>
    <property type="match status" value="1"/>
</dbReference>
<dbReference type="AlphaFoldDB" id="A0A510X850"/>
<protein>
    <submittedName>
        <fullName evidence="2">DSBA oxidoreductase</fullName>
    </submittedName>
</protein>
<dbReference type="SUPFAM" id="SSF52833">
    <property type="entry name" value="Thioredoxin-like"/>
    <property type="match status" value="1"/>
</dbReference>
<dbReference type="InterPro" id="IPR036249">
    <property type="entry name" value="Thioredoxin-like_sf"/>
</dbReference>
<accession>A0A510X850</accession>
<dbReference type="Pfam" id="PF01323">
    <property type="entry name" value="DSBA"/>
    <property type="match status" value="1"/>
</dbReference>
<dbReference type="Proteomes" id="UP000321275">
    <property type="component" value="Unassembled WGS sequence"/>
</dbReference>
<name>A0A510X850_9GAMM</name>
<evidence type="ECO:0000313" key="3">
    <source>
        <dbReference type="Proteomes" id="UP000321275"/>
    </source>
</evidence>
<comment type="caution">
    <text evidence="2">The sequence shown here is derived from an EMBL/GenBank/DDBJ whole genome shotgun (WGS) entry which is preliminary data.</text>
</comment>
<reference evidence="2 3" key="1">
    <citation type="submission" date="2019-07" db="EMBL/GenBank/DDBJ databases">
        <title>Whole genome shotgun sequence of Halomonas pacifica NBRC 102220.</title>
        <authorList>
            <person name="Hosoyama A."/>
            <person name="Uohara A."/>
            <person name="Ohji S."/>
            <person name="Ichikawa N."/>
        </authorList>
    </citation>
    <scope>NUCLEOTIDE SEQUENCE [LARGE SCALE GENOMIC DNA]</scope>
    <source>
        <strain evidence="2 3">NBRC 102220</strain>
    </source>
</reference>
<dbReference type="RefSeq" id="WP_146802892.1">
    <property type="nucleotide sequence ID" value="NZ_BJUK01000017.1"/>
</dbReference>
<evidence type="ECO:0000313" key="2">
    <source>
        <dbReference type="EMBL" id="GEK47553.1"/>
    </source>
</evidence>
<sequence>MTQPRIVLEVFSDFVCPFCYLELPELEAIRARFGETLGIRWRAFELRPEPQPPLAPDADYLHDVWQRSVLPMAKERDMTLRLPHIQPRSRLAHEAHAWAETHSPAQAERLRRALFRGFFEESLDLGDIDALMTQAEALGLDGHDLARALHEGRFAQAVRDDQHQAQVLGISGVPGLRFMLDGEHAGVLEGAQPRRQLLLALERLFDLMG</sequence>
<keyword evidence="3" id="KW-1185">Reference proteome</keyword>
<proteinExistence type="predicted"/>
<dbReference type="Gene3D" id="3.40.30.10">
    <property type="entry name" value="Glutaredoxin"/>
    <property type="match status" value="1"/>
</dbReference>
<dbReference type="InterPro" id="IPR001853">
    <property type="entry name" value="DSBA-like_thioredoxin_dom"/>
</dbReference>
<organism evidence="2 3">
    <name type="scientific">Bisbaumannia pacifica</name>
    <dbReference type="NCBI Taxonomy" id="77098"/>
    <lineage>
        <taxon>Bacteria</taxon>
        <taxon>Pseudomonadati</taxon>
        <taxon>Pseudomonadota</taxon>
        <taxon>Gammaproteobacteria</taxon>
        <taxon>Oceanospirillales</taxon>
        <taxon>Halomonadaceae</taxon>
        <taxon>Bisbaumannia</taxon>
    </lineage>
</organism>
<evidence type="ECO:0000259" key="1">
    <source>
        <dbReference type="Pfam" id="PF01323"/>
    </source>
</evidence>
<dbReference type="EMBL" id="BJUK01000017">
    <property type="protein sequence ID" value="GEK47553.1"/>
    <property type="molecule type" value="Genomic_DNA"/>
</dbReference>
<dbReference type="PANTHER" id="PTHR13887">
    <property type="entry name" value="GLUTATHIONE S-TRANSFERASE KAPPA"/>
    <property type="match status" value="1"/>
</dbReference>
<dbReference type="GO" id="GO:0016491">
    <property type="term" value="F:oxidoreductase activity"/>
    <property type="evidence" value="ECO:0007669"/>
    <property type="project" value="InterPro"/>
</dbReference>
<gene>
    <name evidence="2" type="ORF">HPA02_18360</name>
</gene>
<dbReference type="OrthoDB" id="9799122at2"/>